<protein>
    <submittedName>
        <fullName evidence="1">Uncharacterized protein</fullName>
    </submittedName>
</protein>
<comment type="caution">
    <text evidence="1">The sequence shown here is derived from an EMBL/GenBank/DDBJ whole genome shotgun (WGS) entry which is preliminary data.</text>
</comment>
<name>A0ABQ9HKP4_9NEOP</name>
<reference evidence="1 2" key="1">
    <citation type="submission" date="2023-02" db="EMBL/GenBank/DDBJ databases">
        <title>LHISI_Scaffold_Assembly.</title>
        <authorList>
            <person name="Stuart O.P."/>
            <person name="Cleave R."/>
            <person name="Magrath M.J.L."/>
            <person name="Mikheyev A.S."/>
        </authorList>
    </citation>
    <scope>NUCLEOTIDE SEQUENCE [LARGE SCALE GENOMIC DNA]</scope>
    <source>
        <strain evidence="1">Daus_M_001</strain>
        <tissue evidence="1">Leg muscle</tissue>
    </source>
</reference>
<proteinExistence type="predicted"/>
<accession>A0ABQ9HKP4</accession>
<dbReference type="PANTHER" id="PTHR47018:SF3">
    <property type="entry name" value="MYCBP-ASSOCIATED PROTEIN"/>
    <property type="match status" value="1"/>
</dbReference>
<dbReference type="PANTHER" id="PTHR47018">
    <property type="entry name" value="CXC DOMAIN-CONTAINING PROTEIN-RELATED"/>
    <property type="match status" value="1"/>
</dbReference>
<gene>
    <name evidence="1" type="ORF">PR048_011103</name>
</gene>
<dbReference type="Proteomes" id="UP001159363">
    <property type="component" value="Chromosome X"/>
</dbReference>
<keyword evidence="2" id="KW-1185">Reference proteome</keyword>
<evidence type="ECO:0000313" key="1">
    <source>
        <dbReference type="EMBL" id="KAJ8884907.1"/>
    </source>
</evidence>
<dbReference type="EMBL" id="JARBHB010000004">
    <property type="protein sequence ID" value="KAJ8884907.1"/>
    <property type="molecule type" value="Genomic_DNA"/>
</dbReference>
<organism evidence="1 2">
    <name type="scientific">Dryococelus australis</name>
    <dbReference type="NCBI Taxonomy" id="614101"/>
    <lineage>
        <taxon>Eukaryota</taxon>
        <taxon>Metazoa</taxon>
        <taxon>Ecdysozoa</taxon>
        <taxon>Arthropoda</taxon>
        <taxon>Hexapoda</taxon>
        <taxon>Insecta</taxon>
        <taxon>Pterygota</taxon>
        <taxon>Neoptera</taxon>
        <taxon>Polyneoptera</taxon>
        <taxon>Phasmatodea</taxon>
        <taxon>Verophasmatodea</taxon>
        <taxon>Anareolatae</taxon>
        <taxon>Phasmatidae</taxon>
        <taxon>Eurycanthinae</taxon>
        <taxon>Dryococelus</taxon>
    </lineage>
</organism>
<sequence length="433" mass="48077">MDMKCKGKQDAESSTKAQQLSQMCEYEMSSTTSSGKNVWRTWEILLQIAVGLTVHSVTRSKFLIQFLHSLGSSIEYNKLLRIETQTASEVIRCMEANGADNIDVQEDTPYGKGTLHGTVMVVYQEKGETDAREPHILSKLPSRRSLDTIPKSFTELSHCSVPLSQKLCVPKIYCKVNVKSKEKELLDSNLLEDVVWMILKVTAIQSSDKITTLNYDFHDLNVNDTNPAASDTISTSPALIPILSAYHSLVSKPMCLKRVCVLPLIDSSPSSTSTQITSMEKLEAVTNAITGTKRSFKKKSFRPGELHIIMAILHAIGTFIDGTGLECALADLYSDTVISQMVAGKCVRRGVEAHTTLTLALFRCYSHVFQIQHKDMKEECGRETESLIAALQADGIQEINSVHRQAVESLKNSDKLYKMEEFNSVQGDGKPNF</sequence>
<evidence type="ECO:0000313" key="2">
    <source>
        <dbReference type="Proteomes" id="UP001159363"/>
    </source>
</evidence>